<proteinExistence type="predicted"/>
<protein>
    <submittedName>
        <fullName evidence="2">(raccoon dog) hypothetical protein</fullName>
    </submittedName>
</protein>
<dbReference type="Gene3D" id="3.90.79.10">
    <property type="entry name" value="Nucleoside Triphosphate Pyrophosphohydrolase"/>
    <property type="match status" value="1"/>
</dbReference>
<evidence type="ECO:0000313" key="2">
    <source>
        <dbReference type="EMBL" id="CAD7687460.1"/>
    </source>
</evidence>
<gene>
    <name evidence="2" type="ORF">NYPRO_LOCUS20253</name>
</gene>
<reference evidence="2" key="1">
    <citation type="submission" date="2020-12" db="EMBL/GenBank/DDBJ databases">
        <authorList>
            <consortium name="Molecular Ecology Group"/>
        </authorList>
    </citation>
    <scope>NUCLEOTIDE SEQUENCE</scope>
    <source>
        <strain evidence="2">TBG_1078</strain>
    </source>
</reference>
<organism evidence="2 3">
    <name type="scientific">Nyctereutes procyonoides</name>
    <name type="common">Raccoon dog</name>
    <name type="synonym">Canis procyonoides</name>
    <dbReference type="NCBI Taxonomy" id="34880"/>
    <lineage>
        <taxon>Eukaryota</taxon>
        <taxon>Metazoa</taxon>
        <taxon>Chordata</taxon>
        <taxon>Craniata</taxon>
        <taxon>Vertebrata</taxon>
        <taxon>Euteleostomi</taxon>
        <taxon>Mammalia</taxon>
        <taxon>Eutheria</taxon>
        <taxon>Laurasiatheria</taxon>
        <taxon>Carnivora</taxon>
        <taxon>Caniformia</taxon>
        <taxon>Canidae</taxon>
        <taxon>Nyctereutes</taxon>
    </lineage>
</organism>
<name>A0A811ZFQ2_NYCPR</name>
<dbReference type="Proteomes" id="UP000645828">
    <property type="component" value="Unassembled WGS sequence"/>
</dbReference>
<dbReference type="EMBL" id="CAJHUB010000764">
    <property type="protein sequence ID" value="CAD7687460.1"/>
    <property type="molecule type" value="Genomic_DNA"/>
</dbReference>
<dbReference type="InterPro" id="IPR015797">
    <property type="entry name" value="NUDIX_hydrolase-like_dom_sf"/>
</dbReference>
<dbReference type="SUPFAM" id="SSF55811">
    <property type="entry name" value="Nudix"/>
    <property type="match status" value="1"/>
</dbReference>
<sequence length="148" mass="16163">MGTTNGYGGFCVFVLFCAIGDHGSPEAAALQELEEETGYKGDLAEWVDPGTTSGDDAESLSPKPKPGDREFLEVISSSRNDLLKRSDTPVAEEHPTRVASICSCVLAPNHANVKVFEVTFLQFEGQTKWPYVFVHETPRPPSLRLYSA</sequence>
<comment type="caution">
    <text evidence="2">The sequence shown here is derived from an EMBL/GenBank/DDBJ whole genome shotgun (WGS) entry which is preliminary data.</text>
</comment>
<evidence type="ECO:0000256" key="1">
    <source>
        <dbReference type="SAM" id="MobiDB-lite"/>
    </source>
</evidence>
<evidence type="ECO:0000313" key="3">
    <source>
        <dbReference type="Proteomes" id="UP000645828"/>
    </source>
</evidence>
<keyword evidence="3" id="KW-1185">Reference proteome</keyword>
<accession>A0A811ZFQ2</accession>
<feature type="region of interest" description="Disordered" evidence="1">
    <location>
        <begin position="40"/>
        <end position="70"/>
    </location>
</feature>
<dbReference type="AlphaFoldDB" id="A0A811ZFQ2"/>